<dbReference type="PIRSF" id="PIRSF039123">
    <property type="entry name" value="Diphthamide_synthase"/>
    <property type="match status" value="1"/>
</dbReference>
<dbReference type="EC" id="6.3.1.14" evidence="2"/>
<name>A0A7D4C953_9BACT</name>
<dbReference type="AlphaFoldDB" id="A0A7D4C953"/>
<dbReference type="RefSeq" id="WP_173074400.1">
    <property type="nucleotide sequence ID" value="NZ_CP041345.1"/>
</dbReference>
<proteinExistence type="predicted"/>
<evidence type="ECO:0000313" key="2">
    <source>
        <dbReference type="EMBL" id="QKG80042.1"/>
    </source>
</evidence>
<dbReference type="NCBIfam" id="TIGR00290">
    <property type="entry name" value="MJ0570_dom"/>
    <property type="match status" value="1"/>
</dbReference>
<evidence type="ECO:0000259" key="1">
    <source>
        <dbReference type="Pfam" id="PF01902"/>
    </source>
</evidence>
<dbReference type="InterPro" id="IPR030662">
    <property type="entry name" value="DPH6/MJ0570"/>
</dbReference>
<dbReference type="InterPro" id="IPR002761">
    <property type="entry name" value="Diphthami_syn_dom"/>
</dbReference>
<reference evidence="2 3" key="1">
    <citation type="submission" date="2019-07" db="EMBL/GenBank/DDBJ databases">
        <title>Thalassofilum flectens gen. nov., sp. nov., a novel moderate thermophilic anaerobe from a shallow sea hot spring in Kunashir Island (Russia), representing a new family in the order Bacteroidales, and proposal of Thalassofilacea fam. nov.</title>
        <authorList>
            <person name="Kochetkova T.V."/>
            <person name="Podosokorskaya O.A."/>
            <person name="Novikov A."/>
            <person name="Elcheninov A.G."/>
            <person name="Toshchakov S.V."/>
            <person name="Kublanov I.V."/>
        </authorList>
    </citation>
    <scope>NUCLEOTIDE SEQUENCE [LARGE SCALE GENOMIC DNA]</scope>
    <source>
        <strain evidence="2 3">38-H</strain>
    </source>
</reference>
<dbReference type="InterPro" id="IPR014729">
    <property type="entry name" value="Rossmann-like_a/b/a_fold"/>
</dbReference>
<dbReference type="GO" id="GO:0017178">
    <property type="term" value="F:diphthine-ammonia ligase activity"/>
    <property type="evidence" value="ECO:0007669"/>
    <property type="project" value="UniProtKB-EC"/>
</dbReference>
<gene>
    <name evidence="2" type="ORF">FHG85_07120</name>
</gene>
<dbReference type="Gene3D" id="3.40.50.620">
    <property type="entry name" value="HUPs"/>
    <property type="match status" value="1"/>
</dbReference>
<dbReference type="Proteomes" id="UP000500961">
    <property type="component" value="Chromosome"/>
</dbReference>
<keyword evidence="3" id="KW-1185">Reference proteome</keyword>
<organism evidence="2 3">
    <name type="scientific">Tenuifilum thalassicum</name>
    <dbReference type="NCBI Taxonomy" id="2590900"/>
    <lineage>
        <taxon>Bacteria</taxon>
        <taxon>Pseudomonadati</taxon>
        <taxon>Bacteroidota</taxon>
        <taxon>Bacteroidia</taxon>
        <taxon>Bacteroidales</taxon>
        <taxon>Tenuifilaceae</taxon>
        <taxon>Tenuifilum</taxon>
    </lineage>
</organism>
<feature type="domain" description="Diphthamide synthase" evidence="1">
    <location>
        <begin position="4"/>
        <end position="209"/>
    </location>
</feature>
<protein>
    <submittedName>
        <fullName evidence="2">Diphthine--ammonia ligase</fullName>
        <ecNumber evidence="2">6.3.1.14</ecNumber>
    </submittedName>
</protein>
<dbReference type="Gene3D" id="3.90.1490.10">
    <property type="entry name" value="putative n-type atp pyrophosphatase, domain 2"/>
    <property type="match status" value="1"/>
</dbReference>
<dbReference type="EMBL" id="CP041345">
    <property type="protein sequence ID" value="QKG80042.1"/>
    <property type="molecule type" value="Genomic_DNA"/>
</dbReference>
<dbReference type="SUPFAM" id="SSF52402">
    <property type="entry name" value="Adenine nucleotide alpha hydrolases-like"/>
    <property type="match status" value="1"/>
</dbReference>
<evidence type="ECO:0000313" key="3">
    <source>
        <dbReference type="Proteomes" id="UP000500961"/>
    </source>
</evidence>
<accession>A0A7D4C953</accession>
<dbReference type="KEGG" id="ttz:FHG85_07120"/>
<dbReference type="Pfam" id="PF01902">
    <property type="entry name" value="Diphthami_syn_2"/>
    <property type="match status" value="1"/>
</dbReference>
<keyword evidence="2" id="KW-0436">Ligase</keyword>
<sequence length="232" mass="25828">MSKMKCIMSWSGGKDSALALYRCLSGNSLNVAGLVTTINQTTQRISMHGVSLKLLKKQAESIGIPLHVITLPDNCTMDDYERIMGDFMVSMKESGVEGVVFGDIFLEDIKRYREKQLAKIGLKPIFPLWGTKSTDIAKEFLANQFKSIVTCVDGELLDSSFVGKHYSSMFITNLPDNVDVCGENGEFHSFVFDGPIFTKPVKFDLGEKIKVEYPNSKGDGVKPFWFIELASK</sequence>
<dbReference type="CDD" id="cd01994">
    <property type="entry name" value="AANH_PF0828-like"/>
    <property type="match status" value="1"/>
</dbReference>